<comment type="catalytic activity">
    <reaction evidence="1 13">
        <text>(2R)-3-phosphoglycerate + ATP = (2R)-3-phospho-glyceroyl phosphate + ADP</text>
        <dbReference type="Rhea" id="RHEA:14801"/>
        <dbReference type="ChEBI" id="CHEBI:30616"/>
        <dbReference type="ChEBI" id="CHEBI:57604"/>
        <dbReference type="ChEBI" id="CHEBI:58272"/>
        <dbReference type="ChEBI" id="CHEBI:456216"/>
        <dbReference type="EC" id="2.7.2.3"/>
    </reaction>
</comment>
<dbReference type="InterPro" id="IPR020861">
    <property type="entry name" value="Triosephosphate_isomerase_AS"/>
</dbReference>
<dbReference type="NCBIfam" id="TIGR00419">
    <property type="entry name" value="tim"/>
    <property type="match status" value="1"/>
</dbReference>
<dbReference type="UniPathway" id="UPA00138"/>
<dbReference type="PROSITE" id="PS00111">
    <property type="entry name" value="PGLYCERATE_KINASE"/>
    <property type="match status" value="1"/>
</dbReference>
<evidence type="ECO:0000256" key="9">
    <source>
        <dbReference type="ARBA" id="ARBA00022777"/>
    </source>
</evidence>
<evidence type="ECO:0000256" key="12">
    <source>
        <dbReference type="ARBA" id="ARBA00023235"/>
    </source>
</evidence>
<evidence type="ECO:0000256" key="8">
    <source>
        <dbReference type="ARBA" id="ARBA00022741"/>
    </source>
</evidence>
<dbReference type="HAMAP" id="MF_00145">
    <property type="entry name" value="Phosphoglyc_kinase"/>
    <property type="match status" value="1"/>
</dbReference>
<dbReference type="HAMAP" id="MF_00147_B">
    <property type="entry name" value="TIM_B"/>
    <property type="match status" value="1"/>
</dbReference>
<dbReference type="NCBIfam" id="NF010569">
    <property type="entry name" value="PRK13962.1"/>
    <property type="match status" value="1"/>
</dbReference>
<dbReference type="PRINTS" id="PR00477">
    <property type="entry name" value="PHGLYCKINASE"/>
</dbReference>
<proteinExistence type="inferred from homology"/>
<feature type="binding site" evidence="13">
    <location>
        <begin position="349"/>
        <end position="352"/>
    </location>
    <ligand>
        <name>ATP</name>
        <dbReference type="ChEBI" id="CHEBI:30616"/>
    </ligand>
</feature>
<feature type="binding site" evidence="13">
    <location>
        <position position="323"/>
    </location>
    <ligand>
        <name>ATP</name>
        <dbReference type="ChEBI" id="CHEBI:30616"/>
    </ligand>
</feature>
<dbReference type="GO" id="GO:0005829">
    <property type="term" value="C:cytosol"/>
    <property type="evidence" value="ECO:0007669"/>
    <property type="project" value="TreeGrafter"/>
</dbReference>
<comment type="similarity">
    <text evidence="14">Belongs to the triosephosphate isomerase family.</text>
</comment>
<dbReference type="InterPro" id="IPR036043">
    <property type="entry name" value="Phosphoglycerate_kinase_sf"/>
</dbReference>
<dbReference type="FunFam" id="3.40.50.1260:FF:000003">
    <property type="entry name" value="Phosphoglycerate kinase"/>
    <property type="match status" value="1"/>
</dbReference>
<dbReference type="PROSITE" id="PS51440">
    <property type="entry name" value="TIM_2"/>
    <property type="match status" value="1"/>
</dbReference>
<reference evidence="15" key="1">
    <citation type="submission" date="2012-11" db="EMBL/GenBank/DDBJ databases">
        <title>Dependencies among metagenomic species, viruses, plasmids and units of genetic variation.</title>
        <authorList>
            <person name="Nielsen H.B."/>
            <person name="Almeida M."/>
            <person name="Juncker A.S."/>
            <person name="Rasmussen S."/>
            <person name="Li J."/>
            <person name="Sunagawa S."/>
            <person name="Plichta D."/>
            <person name="Gautier L."/>
            <person name="Le Chatelier E."/>
            <person name="Peletier E."/>
            <person name="Bonde I."/>
            <person name="Nielsen T."/>
            <person name="Manichanh C."/>
            <person name="Arumugam M."/>
            <person name="Batto J."/>
            <person name="Santos M.B.Q.D."/>
            <person name="Blom N."/>
            <person name="Borruel N."/>
            <person name="Burgdorf K.S."/>
            <person name="Boumezbeur F."/>
            <person name="Casellas F."/>
            <person name="Dore J."/>
            <person name="Guarner F."/>
            <person name="Hansen T."/>
            <person name="Hildebrand F."/>
            <person name="Kaas R.S."/>
            <person name="Kennedy S."/>
            <person name="Kristiansen K."/>
            <person name="Kultima J.R."/>
            <person name="Leonard P."/>
            <person name="Levenez F."/>
            <person name="Lund O."/>
            <person name="Moumen B."/>
            <person name="Le Paslier D."/>
            <person name="Pons N."/>
            <person name="Pedersen O."/>
            <person name="Prifti E."/>
            <person name="Qin J."/>
            <person name="Raes J."/>
            <person name="Tap J."/>
            <person name="Tims S."/>
            <person name="Ussery D.W."/>
            <person name="Yamada T."/>
            <person name="MetaHit consortium"/>
            <person name="Renault P."/>
            <person name="Sicheritz-Ponten T."/>
            <person name="Bork P."/>
            <person name="Wang J."/>
            <person name="Brunak S."/>
            <person name="Ehrlich S.D."/>
        </authorList>
    </citation>
    <scope>NUCLEOTIDE SEQUENCE [LARGE SCALE GENOMIC DNA]</scope>
</reference>
<comment type="similarity">
    <text evidence="4 13">Belongs to the phosphoglycerate kinase family.</text>
</comment>
<dbReference type="GO" id="GO:0004618">
    <property type="term" value="F:phosphoglycerate kinase activity"/>
    <property type="evidence" value="ECO:0007669"/>
    <property type="project" value="UniProtKB-UniRule"/>
</dbReference>
<keyword evidence="13" id="KW-0963">Cytoplasm</keyword>
<comment type="subcellular location">
    <subcellularLocation>
        <location evidence="13">Cytoplasm</location>
    </subcellularLocation>
</comment>
<dbReference type="EC" id="2.7.2.3" evidence="13"/>
<dbReference type="PANTHER" id="PTHR11406:SF23">
    <property type="entry name" value="PHOSPHOGLYCERATE KINASE 1, CHLOROPLASTIC-RELATED"/>
    <property type="match status" value="1"/>
</dbReference>
<feature type="binding site" evidence="14">
    <location>
        <begin position="626"/>
        <end position="627"/>
    </location>
    <ligand>
        <name>substrate</name>
    </ligand>
</feature>
<evidence type="ECO:0000256" key="2">
    <source>
        <dbReference type="ARBA" id="ARBA00004680"/>
    </source>
</evidence>
<keyword evidence="10 13" id="KW-0067">ATP-binding</keyword>
<dbReference type="CDD" id="cd00311">
    <property type="entry name" value="TIM"/>
    <property type="match status" value="1"/>
</dbReference>
<dbReference type="GO" id="GO:0006094">
    <property type="term" value="P:gluconeogenesis"/>
    <property type="evidence" value="ECO:0007669"/>
    <property type="project" value="UniProtKB-UniRule"/>
</dbReference>
<dbReference type="PANTHER" id="PTHR11406">
    <property type="entry name" value="PHOSPHOGLYCERATE KINASE"/>
    <property type="match status" value="1"/>
</dbReference>
<keyword evidence="9 13" id="KW-0418">Kinase</keyword>
<dbReference type="GO" id="GO:0005524">
    <property type="term" value="F:ATP binding"/>
    <property type="evidence" value="ECO:0007669"/>
    <property type="project" value="UniProtKB-KW"/>
</dbReference>
<dbReference type="SUPFAM" id="SSF51351">
    <property type="entry name" value="Triosephosphate isomerase (TIM)"/>
    <property type="match status" value="1"/>
</dbReference>
<gene>
    <name evidence="13" type="primary">pgk</name>
    <name evidence="14" type="synonym">tpiA</name>
    <name evidence="15" type="ORF">BN715_01308</name>
</gene>
<feature type="active site" description="Electrophile" evidence="14">
    <location>
        <position position="487"/>
    </location>
</feature>
<dbReference type="UniPathway" id="UPA00109">
    <property type="reaction ID" value="UER00185"/>
</dbReference>
<accession>R7MXE5</accession>
<evidence type="ECO:0000256" key="14">
    <source>
        <dbReference type="HAMAP-Rule" id="MF_00147"/>
    </source>
</evidence>
<comment type="pathway">
    <text evidence="2 14">Carbohydrate degradation; glycolysis; D-glyceraldehyde 3-phosphate from glycerone phosphate: step 1/1.</text>
</comment>
<dbReference type="FunFam" id="3.20.20.70:FF:000016">
    <property type="entry name" value="Triosephosphate isomerase"/>
    <property type="match status" value="1"/>
</dbReference>
<dbReference type="Gene3D" id="3.20.20.70">
    <property type="entry name" value="Aldolase class I"/>
    <property type="match status" value="1"/>
</dbReference>
<evidence type="ECO:0000256" key="3">
    <source>
        <dbReference type="ARBA" id="ARBA00004838"/>
    </source>
</evidence>
<dbReference type="Pfam" id="PF00162">
    <property type="entry name" value="PGK"/>
    <property type="match status" value="1"/>
</dbReference>
<keyword evidence="11 13" id="KW-0324">Glycolysis</keyword>
<comment type="caution">
    <text evidence="13">Lacks conserved residue(s) required for the propagation of feature annotation.</text>
</comment>
<dbReference type="GO" id="GO:0004807">
    <property type="term" value="F:triose-phosphate isomerase activity"/>
    <property type="evidence" value="ECO:0007669"/>
    <property type="project" value="UniProtKB-UniRule"/>
</dbReference>
<comment type="caution">
    <text evidence="15">The sequence shown here is derived from an EMBL/GenBank/DDBJ whole genome shotgun (WGS) entry which is preliminary data.</text>
</comment>
<dbReference type="InterPro" id="IPR001576">
    <property type="entry name" value="Phosphoglycerate_kinase"/>
</dbReference>
<organism evidence="15 16">
    <name type="scientific">Megasphaera elsdenii CAG:570</name>
    <dbReference type="NCBI Taxonomy" id="1263087"/>
    <lineage>
        <taxon>Bacteria</taxon>
        <taxon>Bacillati</taxon>
        <taxon>Bacillota</taxon>
        <taxon>Negativicutes</taxon>
        <taxon>Veillonellales</taxon>
        <taxon>Veillonellaceae</taxon>
        <taxon>Megasphaera</taxon>
    </lineage>
</organism>
<dbReference type="Pfam" id="PF00121">
    <property type="entry name" value="TIM"/>
    <property type="match status" value="1"/>
</dbReference>
<feature type="binding site" evidence="13">
    <location>
        <position position="36"/>
    </location>
    <ligand>
        <name>substrate</name>
    </ligand>
</feature>
<dbReference type="Gene3D" id="3.40.50.1260">
    <property type="entry name" value="Phosphoglycerate kinase, N-terminal domain"/>
    <property type="match status" value="2"/>
</dbReference>
<protein>
    <recommendedName>
        <fullName evidence="13 14">Multifunctional fusion protein</fullName>
    </recommendedName>
    <domain>
        <recommendedName>
            <fullName evidence="14">Triosephosphate isomerase</fullName>
            <shortName evidence="14">TIM</shortName>
            <shortName evidence="14">TPI</shortName>
            <ecNumber evidence="14">5.3.1.1</ecNumber>
        </recommendedName>
        <alternativeName>
            <fullName evidence="14">Triose-phosphate isomerase</fullName>
        </alternativeName>
    </domain>
    <domain>
        <recommendedName>
            <fullName evidence="13">Phosphoglycerate kinase</fullName>
            <ecNumber evidence="13">2.7.2.3</ecNumber>
        </recommendedName>
    </domain>
</protein>
<dbReference type="PROSITE" id="PS00171">
    <property type="entry name" value="TIM_1"/>
    <property type="match status" value="1"/>
</dbReference>
<name>R7MXE5_MEGEL</name>
<evidence type="ECO:0000256" key="6">
    <source>
        <dbReference type="ARBA" id="ARBA00022432"/>
    </source>
</evidence>
<feature type="active site" description="Proton acceptor" evidence="14">
    <location>
        <position position="559"/>
    </location>
</feature>
<dbReference type="InterPro" id="IPR015911">
    <property type="entry name" value="Phosphoglycerate_kinase_CS"/>
</dbReference>
<dbReference type="EC" id="5.3.1.1" evidence="14"/>
<feature type="binding site" evidence="13">
    <location>
        <begin position="59"/>
        <end position="62"/>
    </location>
    <ligand>
        <name>substrate</name>
    </ligand>
</feature>
<feature type="binding site" evidence="14">
    <location>
        <position position="605"/>
    </location>
    <ligand>
        <name>substrate</name>
    </ligand>
</feature>
<dbReference type="InterPro" id="IPR035990">
    <property type="entry name" value="TIM_sf"/>
</dbReference>
<dbReference type="InterPro" id="IPR022896">
    <property type="entry name" value="TrioseP_Isoase_bac/euk"/>
</dbReference>
<comment type="subunit">
    <text evidence="5 13">Monomer.</text>
</comment>
<keyword evidence="8 13" id="KW-0547">Nucleotide-binding</keyword>
<comment type="subunit">
    <text evidence="14">Homodimer.</text>
</comment>
<evidence type="ECO:0000313" key="15">
    <source>
        <dbReference type="EMBL" id="CDF05016.1"/>
    </source>
</evidence>
<feature type="binding site" evidence="13">
    <location>
        <position position="201"/>
    </location>
    <ligand>
        <name>ATP</name>
        <dbReference type="ChEBI" id="CHEBI:30616"/>
    </ligand>
</feature>
<dbReference type="SUPFAM" id="SSF53748">
    <property type="entry name" value="Phosphoglycerate kinase"/>
    <property type="match status" value="1"/>
</dbReference>
<evidence type="ECO:0000313" key="16">
    <source>
        <dbReference type="Proteomes" id="UP000017908"/>
    </source>
</evidence>
<comment type="catalytic activity">
    <reaction evidence="14">
        <text>D-glyceraldehyde 3-phosphate = dihydroxyacetone phosphate</text>
        <dbReference type="Rhea" id="RHEA:18585"/>
        <dbReference type="ChEBI" id="CHEBI:57642"/>
        <dbReference type="ChEBI" id="CHEBI:59776"/>
        <dbReference type="EC" id="5.3.1.1"/>
    </reaction>
</comment>
<evidence type="ECO:0000256" key="10">
    <source>
        <dbReference type="ARBA" id="ARBA00022840"/>
    </source>
</evidence>
<dbReference type="GO" id="GO:0043531">
    <property type="term" value="F:ADP binding"/>
    <property type="evidence" value="ECO:0007669"/>
    <property type="project" value="TreeGrafter"/>
</dbReference>
<dbReference type="AlphaFoldDB" id="R7MXE5"/>
<evidence type="ECO:0000256" key="11">
    <source>
        <dbReference type="ARBA" id="ARBA00023152"/>
    </source>
</evidence>
<evidence type="ECO:0000256" key="4">
    <source>
        <dbReference type="ARBA" id="ARBA00008982"/>
    </source>
</evidence>
<dbReference type="FunFam" id="3.40.50.1260:FF:000006">
    <property type="entry name" value="Phosphoglycerate kinase"/>
    <property type="match status" value="1"/>
</dbReference>
<sequence length="645" mass="68821">MKKTITDVNVENKRVFVRADFNVPLDENCNITDDTRIQKTLPTIKYLLDHKAAVILASHLGRPKGQVVEKYSLKPVAKRLSELLGLDVKFAPDCVGAETKAMADALKPGEVLLLENLRFHKEEEKNGEDFARQLASLAEVGINDAFGCCHRAHASVAGITKFLPMAAGFLLEKEIRFIGGAVDNPAHPFAAIIGGAKVSDKIEVISNLLPKVDLMIIGGGMANTFLAAQGYGIGKSLVEADKIDLAKQLINQAKEQGTKLLLPVDVTVAAEFKNDADHKVVSVDAVPADWMILDVGTKTQELFAKELAPMKLIVWNGPMGVFEMENYAKGTEAVAKAVADSDAVSIVGGGDSVSAVNKTGLADKISHISTGGGASLEYLEGKQLPGVVSLSDKRQTIIAGNWKMNHLAADAKETIQGLVAKVPQDVKPEVIIAPVFPYLPMAVEMTKGTPIHVAAQNMHWEEKGAFTGEVSPAMLVDIGVTHVIIGHSERRTYFNETDETVNKKAKAALAHNLTPIICCGETLEQREQGIMQSWIEGQIEKALEGLTAEDVKKVVIAYEPIWAIGTGKTASAAQAEEVCAIIRKKIAALYDEATAEVVSILYGGSVKGGNVAELTGSADIDGGLVGGASLKADDFLAIINNAVVK</sequence>
<feature type="binding site" evidence="13">
    <location>
        <position position="118"/>
    </location>
    <ligand>
        <name>substrate</name>
    </ligand>
</feature>
<dbReference type="CDD" id="cd00318">
    <property type="entry name" value="Phosphoglycerate_kinase"/>
    <property type="match status" value="1"/>
</dbReference>
<feature type="binding site" evidence="14">
    <location>
        <position position="565"/>
    </location>
    <ligand>
        <name>substrate</name>
    </ligand>
</feature>
<keyword evidence="6 14" id="KW-0312">Gluconeogenesis</keyword>
<dbReference type="EMBL" id="CBKE010000185">
    <property type="protein sequence ID" value="CDF05016.1"/>
    <property type="molecule type" value="Genomic_DNA"/>
</dbReference>
<dbReference type="GO" id="GO:0006096">
    <property type="term" value="P:glycolytic process"/>
    <property type="evidence" value="ECO:0007669"/>
    <property type="project" value="UniProtKB-UniRule"/>
</dbReference>
<comment type="pathway">
    <text evidence="14">Carbohydrate biosynthesis; gluconeogenesis.</text>
</comment>
<keyword evidence="12 14" id="KW-0413">Isomerase</keyword>
<evidence type="ECO:0000256" key="1">
    <source>
        <dbReference type="ARBA" id="ARBA00000642"/>
    </source>
</evidence>
<comment type="pathway">
    <text evidence="3 13">Carbohydrate degradation; glycolysis; pyruvate from D-glyceraldehyde 3-phosphate: step 2/5.</text>
</comment>
<feature type="binding site" evidence="13">
    <location>
        <position position="151"/>
    </location>
    <ligand>
        <name>substrate</name>
    </ligand>
</feature>
<dbReference type="InterPro" id="IPR015824">
    <property type="entry name" value="Phosphoglycerate_kinase_N"/>
</dbReference>
<dbReference type="InterPro" id="IPR013785">
    <property type="entry name" value="Aldolase_TIM"/>
</dbReference>
<evidence type="ECO:0000256" key="7">
    <source>
        <dbReference type="ARBA" id="ARBA00022679"/>
    </source>
</evidence>
<feature type="binding site" evidence="13">
    <location>
        <begin position="20"/>
        <end position="22"/>
    </location>
    <ligand>
        <name>substrate</name>
    </ligand>
</feature>
<comment type="function">
    <text evidence="14">Involved in the gluconeogenesis. Catalyzes stereospecifically the conversion of dihydroxyacetone phosphate (DHAP) to D-glyceraldehyde-3-phosphate (G3P).</text>
</comment>
<feature type="binding site" evidence="14">
    <location>
        <begin position="401"/>
        <end position="403"/>
    </location>
    <ligand>
        <name>substrate</name>
    </ligand>
</feature>
<keyword evidence="7 13" id="KW-0808">Transferase</keyword>
<evidence type="ECO:0000256" key="5">
    <source>
        <dbReference type="ARBA" id="ARBA00011245"/>
    </source>
</evidence>
<evidence type="ECO:0000256" key="13">
    <source>
        <dbReference type="HAMAP-Rule" id="MF_00145"/>
    </source>
</evidence>
<dbReference type="Proteomes" id="UP000017908">
    <property type="component" value="Unassembled WGS sequence"/>
</dbReference>
<dbReference type="InterPro" id="IPR000652">
    <property type="entry name" value="Triosephosphate_isomerase"/>
</dbReference>